<dbReference type="PANTHER" id="PTHR35372:SF2">
    <property type="entry name" value="SF3 HELICASE DOMAIN-CONTAINING PROTEIN"/>
    <property type="match status" value="1"/>
</dbReference>
<dbReference type="Proteomes" id="UP001596403">
    <property type="component" value="Unassembled WGS sequence"/>
</dbReference>
<comment type="caution">
    <text evidence="6">The sequence shown here is derived from an EMBL/GenBank/DDBJ whole genome shotgun (WGS) entry which is preliminary data.</text>
</comment>
<dbReference type="PROSITE" id="PS51206">
    <property type="entry name" value="SF3_HELICASE_1"/>
    <property type="match status" value="1"/>
</dbReference>
<feature type="compositionally biased region" description="Basic and acidic residues" evidence="4">
    <location>
        <begin position="1"/>
        <end position="21"/>
    </location>
</feature>
<evidence type="ECO:0000256" key="4">
    <source>
        <dbReference type="SAM" id="MobiDB-lite"/>
    </source>
</evidence>
<dbReference type="InterPro" id="IPR006500">
    <property type="entry name" value="Helicase_put_C_phage/plasmid"/>
</dbReference>
<evidence type="ECO:0000256" key="3">
    <source>
        <dbReference type="ARBA" id="ARBA00022840"/>
    </source>
</evidence>
<dbReference type="EMBL" id="JBHSWA010000001">
    <property type="protein sequence ID" value="MFC6640834.1"/>
    <property type="molecule type" value="Genomic_DNA"/>
</dbReference>
<dbReference type="InterPro" id="IPR027417">
    <property type="entry name" value="P-loop_NTPase"/>
</dbReference>
<gene>
    <name evidence="6" type="ORF">ACFQAU_02900</name>
</gene>
<dbReference type="Pfam" id="PF08706">
    <property type="entry name" value="D5_N"/>
    <property type="match status" value="1"/>
</dbReference>
<evidence type="ECO:0000313" key="6">
    <source>
        <dbReference type="EMBL" id="MFC6640834.1"/>
    </source>
</evidence>
<reference evidence="7" key="1">
    <citation type="journal article" date="2019" name="Int. J. Syst. Evol. Microbiol.">
        <title>The Global Catalogue of Microorganisms (GCM) 10K type strain sequencing project: providing services to taxonomists for standard genome sequencing and annotation.</title>
        <authorList>
            <consortium name="The Broad Institute Genomics Platform"/>
            <consortium name="The Broad Institute Genome Sequencing Center for Infectious Disease"/>
            <person name="Wu L."/>
            <person name="Ma J."/>
        </authorList>
    </citation>
    <scope>NUCLEOTIDE SEQUENCE [LARGE SCALE GENOMIC DNA]</scope>
    <source>
        <strain evidence="7">NBRC 111368</strain>
    </source>
</reference>
<dbReference type="SMART" id="SM00885">
    <property type="entry name" value="D5_N"/>
    <property type="match status" value="1"/>
</dbReference>
<dbReference type="InterPro" id="IPR014818">
    <property type="entry name" value="Phage/plasmid_primase_P4_C"/>
</dbReference>
<keyword evidence="1" id="KW-0547">Nucleotide-binding</keyword>
<organism evidence="6 7">
    <name type="scientific">Sulfitobacter profundi</name>
    <dbReference type="NCBI Taxonomy" id="2679961"/>
    <lineage>
        <taxon>Bacteria</taxon>
        <taxon>Pseudomonadati</taxon>
        <taxon>Pseudomonadota</taxon>
        <taxon>Alphaproteobacteria</taxon>
        <taxon>Rhodobacterales</taxon>
        <taxon>Roseobacteraceae</taxon>
        <taxon>Sulfitobacter</taxon>
    </lineage>
</organism>
<accession>A0ABW1YUP4</accession>
<evidence type="ECO:0000313" key="7">
    <source>
        <dbReference type="Proteomes" id="UP001596403"/>
    </source>
</evidence>
<protein>
    <submittedName>
        <fullName evidence="6">Phage/plasmid primase, P4 family</fullName>
    </submittedName>
</protein>
<keyword evidence="7" id="KW-1185">Reference proteome</keyword>
<evidence type="ECO:0000256" key="1">
    <source>
        <dbReference type="ARBA" id="ARBA00022741"/>
    </source>
</evidence>
<evidence type="ECO:0000259" key="5">
    <source>
        <dbReference type="PROSITE" id="PS51206"/>
    </source>
</evidence>
<dbReference type="Pfam" id="PF19263">
    <property type="entry name" value="DUF5906"/>
    <property type="match status" value="1"/>
</dbReference>
<dbReference type="InterPro" id="IPR045455">
    <property type="entry name" value="NrS-1_pol-like_helicase"/>
</dbReference>
<name>A0ABW1YUP4_9RHOB</name>
<dbReference type="NCBIfam" id="TIGR01613">
    <property type="entry name" value="primase_Cterm"/>
    <property type="match status" value="1"/>
</dbReference>
<dbReference type="InterPro" id="IPR051620">
    <property type="entry name" value="ORF904-like_C"/>
</dbReference>
<feature type="domain" description="SF3 helicase" evidence="5">
    <location>
        <begin position="299"/>
        <end position="461"/>
    </location>
</feature>
<keyword evidence="2" id="KW-0378">Hydrolase</keyword>
<proteinExistence type="predicted"/>
<feature type="region of interest" description="Disordered" evidence="4">
    <location>
        <begin position="1"/>
        <end position="53"/>
    </location>
</feature>
<evidence type="ECO:0000256" key="2">
    <source>
        <dbReference type="ARBA" id="ARBA00022801"/>
    </source>
</evidence>
<dbReference type="Gene3D" id="3.40.50.300">
    <property type="entry name" value="P-loop containing nucleotide triphosphate hydrolases"/>
    <property type="match status" value="1"/>
</dbReference>
<keyword evidence="3" id="KW-0067">ATP-binding</keyword>
<dbReference type="InterPro" id="IPR014015">
    <property type="entry name" value="Helicase_SF3_DNA-vir"/>
</dbReference>
<sequence length="609" mass="67798">MIDHDMQEIEIDADMRDAGEDREPEAEGLPDMHDISGDCALPEGQAPTDPEAPAELTDQEKAAALPLNDFGNGRRLAIYYGEDMLFVPRLGWFRWGGQRWEADEDEITVRRDAQDLGQLINAEAGCLVLEDWQMAALEAWKLKKRDYNRLSRDKYKGTASDDDLAQMEEMEPMREAGLAAEKALGAKRRKHEAWAVNSGNSGKIENMLKEARVGLAAAIHDLNVDPLAVCCENGVLRFARVQDEHEAGWTKRPIYRASVRLDDHARGDRITKMMRAPYDPAAPRPAFDAFLETVQPDPIMRGFLKRWFGYSMTGLTSEQCLAFLFGGGRNGKSTLVDILAKIFADYGTTVPIETLTGSEQRKGSDATPDLVRLPGARMVRASEPEQGQRMKEALVKSLTGGEAILIRRMMQEFVEITPEFKLTISGNHKPEIRGGDDGIWRRILLVGFDVQIADADVNKDLPALLWEERAGIFAWLVEGCLEYLEFGLGVPDAVRAATEEYRKDSDPLRVFLTEDCTWSADPGAFTSGRDLADGFNAFLLGRGESVWGRRTVANQIKARSATMKGPGGRMMRWGKKSDTGYFGIELSQEARDRIAKYGEEIRAGAGRKG</sequence>
<dbReference type="RefSeq" id="WP_165935622.1">
    <property type="nucleotide sequence ID" value="NZ_JBHSWA010000001.1"/>
</dbReference>
<dbReference type="PANTHER" id="PTHR35372">
    <property type="entry name" value="ATP BINDING PROTEIN-RELATED"/>
    <property type="match status" value="1"/>
</dbReference>